<proteinExistence type="inferred from homology"/>
<dbReference type="PANTHER" id="PTHR10091:SF0">
    <property type="entry name" value="GALACTOSE MUTAROTASE"/>
    <property type="match status" value="1"/>
</dbReference>
<dbReference type="Pfam" id="PF01263">
    <property type="entry name" value="Aldose_epim"/>
    <property type="match status" value="1"/>
</dbReference>
<dbReference type="InterPro" id="IPR047215">
    <property type="entry name" value="Galactose_mutarotase-like"/>
</dbReference>
<sequence length="340" mass="38174">MSALNSLNPKLETLCNKNGMCVTVMDIGATIVSIKVPVDGEDKREVLLGLEDPSQWLTQQCFFNATIGRFANRIANSKFTIDGVEYKLDSGAKHCLHGGIEGFDKRRFTLLSKTDNSLTYVISSPDMDMGFPGNFELTVVFSLNDSNELDMHYIGKTDKKTYACITNHAYFNLNGKNSSVLNHTLKIDSDSFLPLDETSIPTGEVRKVENTAFDFRKPKTIGQDFRKDDQMAACLGYDHPFLIDGDLNKSFIKLTSEDGKLSLEVATDYPAFQLYSGNYINEGTNRIIARDDGQVYKNQSGLCIEPEFYPDCPHMPQFSHLNPIITPNTPLDRHIVYKFK</sequence>
<keyword evidence="7" id="KW-1185">Reference proteome</keyword>
<evidence type="ECO:0000313" key="6">
    <source>
        <dbReference type="EMBL" id="MBW7571145.1"/>
    </source>
</evidence>
<protein>
    <recommendedName>
        <fullName evidence="5">Aldose 1-epimerase</fullName>
        <ecNumber evidence="5">5.1.3.3</ecNumber>
    </recommendedName>
</protein>
<dbReference type="InterPro" id="IPR011013">
    <property type="entry name" value="Gal_mutarotase_sf_dom"/>
</dbReference>
<dbReference type="InterPro" id="IPR014718">
    <property type="entry name" value="GH-type_carb-bd"/>
</dbReference>
<comment type="pathway">
    <text evidence="1 5">Carbohydrate metabolism; hexose metabolism.</text>
</comment>
<name>A0ABS7DJX6_9GAMM</name>
<comment type="catalytic activity">
    <reaction evidence="5">
        <text>alpha-D-glucose = beta-D-glucose</text>
        <dbReference type="Rhea" id="RHEA:10264"/>
        <dbReference type="ChEBI" id="CHEBI:15903"/>
        <dbReference type="ChEBI" id="CHEBI:17925"/>
        <dbReference type="EC" id="5.1.3.3"/>
    </reaction>
</comment>
<dbReference type="EMBL" id="JAGFNY010000069">
    <property type="protein sequence ID" value="MBW7571145.1"/>
    <property type="molecule type" value="Genomic_DNA"/>
</dbReference>
<reference evidence="6 7" key="1">
    <citation type="submission" date="2021-03" db="EMBL/GenBank/DDBJ databases">
        <title>Succinivibrio sp. nov. isolated from feces of cow.</title>
        <authorList>
            <person name="Choi J.-Y."/>
        </authorList>
    </citation>
    <scope>NUCLEOTIDE SEQUENCE [LARGE SCALE GENOMIC DNA]</scope>
    <source>
        <strain evidence="6 7">AGMB01872</strain>
    </source>
</reference>
<keyword evidence="4 5" id="KW-0119">Carbohydrate metabolism</keyword>
<dbReference type="SUPFAM" id="SSF74650">
    <property type="entry name" value="Galactose mutarotase-like"/>
    <property type="match status" value="1"/>
</dbReference>
<dbReference type="CDD" id="cd09019">
    <property type="entry name" value="galactose_mutarotase_like"/>
    <property type="match status" value="1"/>
</dbReference>
<dbReference type="InterPro" id="IPR008183">
    <property type="entry name" value="Aldose_1/G6P_1-epimerase"/>
</dbReference>
<dbReference type="RefSeq" id="WP_219938409.1">
    <property type="nucleotide sequence ID" value="NZ_JAGFNY010000069.1"/>
</dbReference>
<evidence type="ECO:0000256" key="4">
    <source>
        <dbReference type="ARBA" id="ARBA00023277"/>
    </source>
</evidence>
<dbReference type="NCBIfam" id="NF008277">
    <property type="entry name" value="PRK11055.1"/>
    <property type="match status" value="1"/>
</dbReference>
<comment type="caution">
    <text evidence="6">The sequence shown here is derived from an EMBL/GenBank/DDBJ whole genome shotgun (WGS) entry which is preliminary data.</text>
</comment>
<evidence type="ECO:0000256" key="5">
    <source>
        <dbReference type="PIRNR" id="PIRNR005096"/>
    </source>
</evidence>
<evidence type="ECO:0000256" key="3">
    <source>
        <dbReference type="ARBA" id="ARBA00023235"/>
    </source>
</evidence>
<comment type="similarity">
    <text evidence="2 5">Belongs to the aldose epimerase family.</text>
</comment>
<dbReference type="Proteomes" id="UP000731465">
    <property type="component" value="Unassembled WGS sequence"/>
</dbReference>
<organism evidence="6 7">
    <name type="scientific">Succinivibrio faecicola</name>
    <dbReference type="NCBI Taxonomy" id="2820300"/>
    <lineage>
        <taxon>Bacteria</taxon>
        <taxon>Pseudomonadati</taxon>
        <taxon>Pseudomonadota</taxon>
        <taxon>Gammaproteobacteria</taxon>
        <taxon>Aeromonadales</taxon>
        <taxon>Succinivibrionaceae</taxon>
        <taxon>Succinivibrio</taxon>
    </lineage>
</organism>
<dbReference type="PANTHER" id="PTHR10091">
    <property type="entry name" value="ALDOSE-1-EPIMERASE"/>
    <property type="match status" value="1"/>
</dbReference>
<dbReference type="PIRSF" id="PIRSF005096">
    <property type="entry name" value="GALM"/>
    <property type="match status" value="1"/>
</dbReference>
<evidence type="ECO:0000313" key="7">
    <source>
        <dbReference type="Proteomes" id="UP000731465"/>
    </source>
</evidence>
<dbReference type="EC" id="5.1.3.3" evidence="5"/>
<evidence type="ECO:0000256" key="1">
    <source>
        <dbReference type="ARBA" id="ARBA00005028"/>
    </source>
</evidence>
<dbReference type="InterPro" id="IPR015443">
    <property type="entry name" value="Aldose_1-epimerase"/>
</dbReference>
<gene>
    <name evidence="6" type="ORF">J5V48_09615</name>
</gene>
<accession>A0ABS7DJX6</accession>
<keyword evidence="3 5" id="KW-0413">Isomerase</keyword>
<evidence type="ECO:0000256" key="2">
    <source>
        <dbReference type="ARBA" id="ARBA00006206"/>
    </source>
</evidence>
<dbReference type="Gene3D" id="2.70.98.10">
    <property type="match status" value="1"/>
</dbReference>